<proteinExistence type="predicted"/>
<evidence type="ECO:0000313" key="3">
    <source>
        <dbReference type="Proteomes" id="UP001187471"/>
    </source>
</evidence>
<evidence type="ECO:0000256" key="1">
    <source>
        <dbReference type="SAM" id="MobiDB-lite"/>
    </source>
</evidence>
<keyword evidence="3" id="KW-1185">Reference proteome</keyword>
<feature type="compositionally biased region" description="Basic and acidic residues" evidence="1">
    <location>
        <begin position="155"/>
        <end position="200"/>
    </location>
</feature>
<dbReference type="Proteomes" id="UP001187471">
    <property type="component" value="Unassembled WGS sequence"/>
</dbReference>
<comment type="caution">
    <text evidence="2">The sequence shown here is derived from an EMBL/GenBank/DDBJ whole genome shotgun (WGS) entry which is preliminary data.</text>
</comment>
<feature type="compositionally biased region" description="Gly residues" evidence="1">
    <location>
        <begin position="34"/>
        <end position="44"/>
    </location>
</feature>
<feature type="region of interest" description="Disordered" evidence="1">
    <location>
        <begin position="1"/>
        <end position="45"/>
    </location>
</feature>
<name>A0AA88RIV8_9ASTE</name>
<feature type="compositionally biased region" description="Polar residues" evidence="1">
    <location>
        <begin position="1"/>
        <end position="12"/>
    </location>
</feature>
<dbReference type="GO" id="GO:0005634">
    <property type="term" value="C:nucleus"/>
    <property type="evidence" value="ECO:0007669"/>
    <property type="project" value="TreeGrafter"/>
</dbReference>
<evidence type="ECO:0000313" key="2">
    <source>
        <dbReference type="EMBL" id="KAK2990573.1"/>
    </source>
</evidence>
<dbReference type="PANTHER" id="PTHR15657">
    <property type="entry name" value="THYROID TRANSCRIPTION FACTOR 1-ASSOCIATED PROTEIN 26"/>
    <property type="match status" value="1"/>
</dbReference>
<feature type="compositionally biased region" description="Polar residues" evidence="1">
    <location>
        <begin position="89"/>
        <end position="122"/>
    </location>
</feature>
<protein>
    <recommendedName>
        <fullName evidence="4">rRNA-processing protein FYV7</fullName>
    </recommendedName>
</protein>
<sequence length="225" mass="26068">MKDGFTKQNPNEKNQKMKGPGWSNQKSKKNRMRLGGGGGKGGGLSLQVFANAKSKNDHYNPAIIKKQREFYKNAKFVSKYKKSQKEQRQQSNLFLEQSQQSDPFLEQSQQPDPFLEQSQQNDPLAARPLEDQNEFEEAGKVKSGKKKKKKITAHSLKEVYDKTHEEEEKARIKREAINQAKKEERETAESRRKALRERMFKKTRSGQPVMKYRIEHLLQTLQGST</sequence>
<accession>A0AA88RIV8</accession>
<dbReference type="PANTHER" id="PTHR15657:SF1">
    <property type="entry name" value="THYROID TRANSCRIPTION FACTOR 1-ASSOCIATED PROTEIN 26"/>
    <property type="match status" value="1"/>
</dbReference>
<organism evidence="2 3">
    <name type="scientific">Escallonia rubra</name>
    <dbReference type="NCBI Taxonomy" id="112253"/>
    <lineage>
        <taxon>Eukaryota</taxon>
        <taxon>Viridiplantae</taxon>
        <taxon>Streptophyta</taxon>
        <taxon>Embryophyta</taxon>
        <taxon>Tracheophyta</taxon>
        <taxon>Spermatophyta</taxon>
        <taxon>Magnoliopsida</taxon>
        <taxon>eudicotyledons</taxon>
        <taxon>Gunneridae</taxon>
        <taxon>Pentapetalae</taxon>
        <taxon>asterids</taxon>
        <taxon>campanulids</taxon>
        <taxon>Escalloniales</taxon>
        <taxon>Escalloniaceae</taxon>
        <taxon>Escallonia</taxon>
    </lineage>
</organism>
<reference evidence="2" key="1">
    <citation type="submission" date="2022-12" db="EMBL/GenBank/DDBJ databases">
        <title>Draft genome assemblies for two species of Escallonia (Escalloniales).</title>
        <authorList>
            <person name="Chanderbali A."/>
            <person name="Dervinis C."/>
            <person name="Anghel I."/>
            <person name="Soltis D."/>
            <person name="Soltis P."/>
            <person name="Zapata F."/>
        </authorList>
    </citation>
    <scope>NUCLEOTIDE SEQUENCE</scope>
    <source>
        <strain evidence="2">UCBG92.1500</strain>
        <tissue evidence="2">Leaf</tissue>
    </source>
</reference>
<dbReference type="AlphaFoldDB" id="A0AA88RIV8"/>
<dbReference type="EMBL" id="JAVXUO010000638">
    <property type="protein sequence ID" value="KAK2990573.1"/>
    <property type="molecule type" value="Genomic_DNA"/>
</dbReference>
<gene>
    <name evidence="2" type="ORF">RJ640_019853</name>
</gene>
<dbReference type="InterPro" id="IPR013730">
    <property type="entry name" value="Fyv7/TAP26"/>
</dbReference>
<feature type="region of interest" description="Disordered" evidence="1">
    <location>
        <begin position="79"/>
        <end position="207"/>
    </location>
</feature>
<feature type="compositionally biased region" description="Basic residues" evidence="1">
    <location>
        <begin position="142"/>
        <end position="152"/>
    </location>
</feature>
<dbReference type="Pfam" id="PF08524">
    <property type="entry name" value="rRNA_processing"/>
    <property type="match status" value="1"/>
</dbReference>
<evidence type="ECO:0008006" key="4">
    <source>
        <dbReference type="Google" id="ProtNLM"/>
    </source>
</evidence>